<keyword evidence="1" id="KW-0547">Nucleotide-binding</keyword>
<dbReference type="Gene3D" id="2.40.100.10">
    <property type="entry name" value="Cyclophilin-like"/>
    <property type="match status" value="1"/>
</dbReference>
<keyword evidence="3" id="KW-0067">ATP-binding</keyword>
<evidence type="ECO:0000259" key="4">
    <source>
        <dbReference type="SMART" id="SM00797"/>
    </source>
</evidence>
<dbReference type="InterPro" id="IPR003778">
    <property type="entry name" value="CT_A_B"/>
</dbReference>
<dbReference type="Proteomes" id="UP001596303">
    <property type="component" value="Unassembled WGS sequence"/>
</dbReference>
<keyword evidence="2" id="KW-0378">Hydrolase</keyword>
<dbReference type="InterPro" id="IPR052708">
    <property type="entry name" value="PxpC"/>
</dbReference>
<accession>A0ABW1SE28</accession>
<feature type="domain" description="Carboxyltransferase" evidence="4">
    <location>
        <begin position="24"/>
        <end position="300"/>
    </location>
</feature>
<comment type="caution">
    <text evidence="5">The sequence shown here is derived from an EMBL/GenBank/DDBJ whole genome shotgun (WGS) entry which is preliminary data.</text>
</comment>
<name>A0ABW1SE28_9PROT</name>
<dbReference type="RefSeq" id="WP_377381256.1">
    <property type="nucleotide sequence ID" value="NZ_JBHSSW010000066.1"/>
</dbReference>
<gene>
    <name evidence="5" type="ORF">ACFQDM_17095</name>
</gene>
<keyword evidence="6" id="KW-1185">Reference proteome</keyword>
<evidence type="ECO:0000313" key="5">
    <source>
        <dbReference type="EMBL" id="MFC6199798.1"/>
    </source>
</evidence>
<sequence length="310" mass="33781">MSLKFLKAGMQTTLQAGERRGNRHFGVPAAGPADRLSMSLANRLVGNPESAVALEFTLTGGKLVFSEDIGFALTGADVKARLNNVPVHMHETYLAEAGDILDIGPALNGCRTYLALAGDVVANEFLGSKSTYLPAKFGGLDGRALQDGDEIQIRHHRLPDEVETPQALRPLFNDLFLLQVCPGPDFDMLGPGQDIFQQEFTVGQRSSRMGVQLEDGVLELSNAERLQSAAVFPGTVQLPPDGQPFVLLADSQATGGYPHVLQVIRSDRFQLGQLRPGAKVKFICRTPEEARERFRARAEGYKDWLAELLI</sequence>
<dbReference type="InterPro" id="IPR029000">
    <property type="entry name" value="Cyclophilin-like_dom_sf"/>
</dbReference>
<dbReference type="PANTHER" id="PTHR43309:SF3">
    <property type="entry name" value="5-OXOPROLINASE SUBUNIT C"/>
    <property type="match status" value="1"/>
</dbReference>
<proteinExistence type="predicted"/>
<organism evidence="5 6">
    <name type="scientific">Ponticaulis profundi</name>
    <dbReference type="NCBI Taxonomy" id="2665222"/>
    <lineage>
        <taxon>Bacteria</taxon>
        <taxon>Pseudomonadati</taxon>
        <taxon>Pseudomonadota</taxon>
        <taxon>Alphaproteobacteria</taxon>
        <taxon>Hyphomonadales</taxon>
        <taxon>Hyphomonadaceae</taxon>
        <taxon>Ponticaulis</taxon>
    </lineage>
</organism>
<evidence type="ECO:0000256" key="3">
    <source>
        <dbReference type="ARBA" id="ARBA00022840"/>
    </source>
</evidence>
<evidence type="ECO:0000256" key="1">
    <source>
        <dbReference type="ARBA" id="ARBA00022741"/>
    </source>
</evidence>
<dbReference type="NCBIfam" id="TIGR00724">
    <property type="entry name" value="urea_amlyse_rel"/>
    <property type="match status" value="1"/>
</dbReference>
<dbReference type="EMBL" id="JBHSSW010000066">
    <property type="protein sequence ID" value="MFC6199798.1"/>
    <property type="molecule type" value="Genomic_DNA"/>
</dbReference>
<protein>
    <submittedName>
        <fullName evidence="5">Biotin-dependent carboxyltransferase family protein</fullName>
    </submittedName>
</protein>
<evidence type="ECO:0000313" key="6">
    <source>
        <dbReference type="Proteomes" id="UP001596303"/>
    </source>
</evidence>
<dbReference type="SUPFAM" id="SSF50891">
    <property type="entry name" value="Cyclophilin-like"/>
    <property type="match status" value="1"/>
</dbReference>
<dbReference type="Pfam" id="PF02626">
    <property type="entry name" value="CT_A_B"/>
    <property type="match status" value="1"/>
</dbReference>
<reference evidence="6" key="1">
    <citation type="journal article" date="2019" name="Int. J. Syst. Evol. Microbiol.">
        <title>The Global Catalogue of Microorganisms (GCM) 10K type strain sequencing project: providing services to taxonomists for standard genome sequencing and annotation.</title>
        <authorList>
            <consortium name="The Broad Institute Genomics Platform"/>
            <consortium name="The Broad Institute Genome Sequencing Center for Infectious Disease"/>
            <person name="Wu L."/>
            <person name="Ma J."/>
        </authorList>
    </citation>
    <scope>NUCLEOTIDE SEQUENCE [LARGE SCALE GENOMIC DNA]</scope>
    <source>
        <strain evidence="6">CGMCC-1.15741</strain>
    </source>
</reference>
<dbReference type="PANTHER" id="PTHR43309">
    <property type="entry name" value="5-OXOPROLINASE SUBUNIT C"/>
    <property type="match status" value="1"/>
</dbReference>
<evidence type="ECO:0000256" key="2">
    <source>
        <dbReference type="ARBA" id="ARBA00022801"/>
    </source>
</evidence>
<dbReference type="SMART" id="SM00797">
    <property type="entry name" value="AHS2"/>
    <property type="match status" value="1"/>
</dbReference>